<evidence type="ECO:0000259" key="1">
    <source>
        <dbReference type="Pfam" id="PF03364"/>
    </source>
</evidence>
<dbReference type="PANTHER" id="PTHR34060">
    <property type="entry name" value="POLYKETIDE CYCLASE / DEHYDRASE AND LIPID TRANSPORT PROTEIN"/>
    <property type="match status" value="1"/>
</dbReference>
<organism evidence="2 3">
    <name type="scientific">Oxynema aestuarii AP17</name>
    <dbReference type="NCBI Taxonomy" id="2064643"/>
    <lineage>
        <taxon>Bacteria</taxon>
        <taxon>Bacillati</taxon>
        <taxon>Cyanobacteriota</taxon>
        <taxon>Cyanophyceae</taxon>
        <taxon>Oscillatoriophycideae</taxon>
        <taxon>Oscillatoriales</taxon>
        <taxon>Oscillatoriaceae</taxon>
        <taxon>Oxynema</taxon>
        <taxon>Oxynema aestuarii</taxon>
    </lineage>
</organism>
<dbReference type="EMBL" id="CP051167">
    <property type="protein sequence ID" value="QIZ71530.1"/>
    <property type="molecule type" value="Genomic_DNA"/>
</dbReference>
<dbReference type="KEGG" id="oxy:HCG48_13840"/>
<dbReference type="Gene3D" id="3.30.530.20">
    <property type="match status" value="1"/>
</dbReference>
<dbReference type="PANTHER" id="PTHR34060:SF1">
    <property type="entry name" value="POLYKETIDE CYCLASE _ DEHYDRASE AND LIPID TRANSPORT PROTEIN"/>
    <property type="match status" value="1"/>
</dbReference>
<dbReference type="AlphaFoldDB" id="A0A6H1U037"/>
<feature type="domain" description="Coenzyme Q-binding protein COQ10 START" evidence="1">
    <location>
        <begin position="75"/>
        <end position="169"/>
    </location>
</feature>
<dbReference type="InterPro" id="IPR005031">
    <property type="entry name" value="COQ10_START"/>
</dbReference>
<dbReference type="Pfam" id="PF03364">
    <property type="entry name" value="Polyketide_cyc"/>
    <property type="match status" value="1"/>
</dbReference>
<gene>
    <name evidence="2" type="ORF">HCG48_13840</name>
</gene>
<dbReference type="SUPFAM" id="SSF55961">
    <property type="entry name" value="Bet v1-like"/>
    <property type="match status" value="1"/>
</dbReference>
<evidence type="ECO:0000313" key="3">
    <source>
        <dbReference type="Proteomes" id="UP000500857"/>
    </source>
</evidence>
<dbReference type="InterPro" id="IPR023393">
    <property type="entry name" value="START-like_dom_sf"/>
</dbReference>
<proteinExistence type="predicted"/>
<keyword evidence="3" id="KW-1185">Reference proteome</keyword>
<reference evidence="2 3" key="1">
    <citation type="submission" date="2020-04" db="EMBL/GenBank/DDBJ databases">
        <authorList>
            <person name="Basu S."/>
            <person name="Maruthanayagam V."/>
            <person name="Chakraborty S."/>
            <person name="Pramanik A."/>
            <person name="Mukherjee J."/>
            <person name="Brink B."/>
        </authorList>
    </citation>
    <scope>NUCLEOTIDE SEQUENCE [LARGE SCALE GENOMIC DNA]</scope>
    <source>
        <strain evidence="2 3">AP17</strain>
    </source>
</reference>
<sequence>MMKPKLSQPIAIAVLSLVAWLGVVPLPETATGSARATEISSAAIAQLSDRERDQLNRGQAIVTGEKGSYVAKVLIPAGQATVWEVLTDYRNFSRFLPNVVSCQVLEATGNQTTIEQIDERQVFGLGVRSRIKTVNIKTPQTRIDFRQIEGDLTRLEGYWTIETVTTSPGDRFVLLTQVVQAQPNDSTPKGIFYSIFQDALADTLGALRQEAIRRS</sequence>
<accession>A0A6H1U037</accession>
<dbReference type="RefSeq" id="WP_168569682.1">
    <property type="nucleotide sequence ID" value="NZ_CP051167.1"/>
</dbReference>
<dbReference type="Proteomes" id="UP000500857">
    <property type="component" value="Chromosome"/>
</dbReference>
<name>A0A6H1U037_9CYAN</name>
<protein>
    <submittedName>
        <fullName evidence="2">Cyclase/dehydrase</fullName>
    </submittedName>
</protein>
<evidence type="ECO:0000313" key="2">
    <source>
        <dbReference type="EMBL" id="QIZ71530.1"/>
    </source>
</evidence>